<evidence type="ECO:0000256" key="1">
    <source>
        <dbReference type="ARBA" id="ARBA00010617"/>
    </source>
</evidence>
<dbReference type="STRING" id="882082.SaccyDRAFT_2827"/>
<dbReference type="GO" id="GO:0005506">
    <property type="term" value="F:iron ion binding"/>
    <property type="evidence" value="ECO:0007669"/>
    <property type="project" value="InterPro"/>
</dbReference>
<dbReference type="InterPro" id="IPR001128">
    <property type="entry name" value="Cyt_P450"/>
</dbReference>
<evidence type="ECO:0000313" key="9">
    <source>
        <dbReference type="Proteomes" id="UP000002791"/>
    </source>
</evidence>
<dbReference type="OrthoDB" id="4156795at2"/>
<keyword evidence="5 7" id="KW-0408">Iron</keyword>
<comment type="similarity">
    <text evidence="1 7">Belongs to the cytochrome P450 family.</text>
</comment>
<dbReference type="SUPFAM" id="SSF48264">
    <property type="entry name" value="Cytochrome P450"/>
    <property type="match status" value="1"/>
</dbReference>
<evidence type="ECO:0000256" key="2">
    <source>
        <dbReference type="ARBA" id="ARBA00022617"/>
    </source>
</evidence>
<dbReference type="InterPro" id="IPR002397">
    <property type="entry name" value="Cyt_P450_B"/>
</dbReference>
<evidence type="ECO:0000313" key="8">
    <source>
        <dbReference type="EMBL" id="EHR61673.1"/>
    </source>
</evidence>
<keyword evidence="9" id="KW-1185">Reference proteome</keyword>
<gene>
    <name evidence="8" type="ORF">SaccyDRAFT_2827</name>
</gene>
<dbReference type="PANTHER" id="PTHR46696">
    <property type="entry name" value="P450, PUTATIVE (EUROFUNG)-RELATED"/>
    <property type="match status" value="1"/>
</dbReference>
<proteinExistence type="inferred from homology"/>
<dbReference type="CDD" id="cd20625">
    <property type="entry name" value="CYP164-like"/>
    <property type="match status" value="1"/>
</dbReference>
<accession>H5XHJ3</accession>
<dbReference type="InterPro" id="IPR036396">
    <property type="entry name" value="Cyt_P450_sf"/>
</dbReference>
<dbReference type="AlphaFoldDB" id="H5XHJ3"/>
<organism evidence="8 9">
    <name type="scientific">Saccharomonospora cyanea NA-134</name>
    <dbReference type="NCBI Taxonomy" id="882082"/>
    <lineage>
        <taxon>Bacteria</taxon>
        <taxon>Bacillati</taxon>
        <taxon>Actinomycetota</taxon>
        <taxon>Actinomycetes</taxon>
        <taxon>Pseudonocardiales</taxon>
        <taxon>Pseudonocardiaceae</taxon>
        <taxon>Saccharomonospora</taxon>
    </lineage>
</organism>
<dbReference type="HOGENOM" id="CLU_033716_2_0_11"/>
<evidence type="ECO:0000256" key="5">
    <source>
        <dbReference type="ARBA" id="ARBA00023004"/>
    </source>
</evidence>
<protein>
    <submittedName>
        <fullName evidence="8">Cytochrome P450</fullName>
    </submittedName>
</protein>
<name>H5XHJ3_9PSEU</name>
<evidence type="ECO:0000256" key="7">
    <source>
        <dbReference type="RuleBase" id="RU000461"/>
    </source>
</evidence>
<dbReference type="Pfam" id="PF00067">
    <property type="entry name" value="p450"/>
    <property type="match status" value="1"/>
</dbReference>
<dbReference type="FunFam" id="1.10.630.10:FF:000018">
    <property type="entry name" value="Cytochrome P450 monooxygenase"/>
    <property type="match status" value="1"/>
</dbReference>
<dbReference type="eggNOG" id="COG2124">
    <property type="taxonomic scope" value="Bacteria"/>
</dbReference>
<dbReference type="GO" id="GO:0020037">
    <property type="term" value="F:heme binding"/>
    <property type="evidence" value="ECO:0007669"/>
    <property type="project" value="InterPro"/>
</dbReference>
<reference evidence="8 9" key="1">
    <citation type="submission" date="2011-11" db="EMBL/GenBank/DDBJ databases">
        <title>The Noncontiguous Finished sequence of Saccharomonospora cyanea NA-134.</title>
        <authorList>
            <consortium name="US DOE Joint Genome Institute"/>
            <person name="Lucas S."/>
            <person name="Han J."/>
            <person name="Lapidus A."/>
            <person name="Cheng J.-F."/>
            <person name="Goodwin L."/>
            <person name="Pitluck S."/>
            <person name="Peters L."/>
            <person name="Ovchinnikova G."/>
            <person name="Lu M."/>
            <person name="Detter J.C."/>
            <person name="Han C."/>
            <person name="Tapia R."/>
            <person name="Land M."/>
            <person name="Hauser L."/>
            <person name="Kyrpides N."/>
            <person name="Ivanova N."/>
            <person name="Pagani I."/>
            <person name="Brambilla E.-M."/>
            <person name="Klenk H.-P."/>
            <person name="Woyke T."/>
        </authorList>
    </citation>
    <scope>NUCLEOTIDE SEQUENCE [LARGE SCALE GENOMIC DNA]</scope>
    <source>
        <strain evidence="8 9">NA-134</strain>
    </source>
</reference>
<dbReference type="Proteomes" id="UP000002791">
    <property type="component" value="Chromosome"/>
</dbReference>
<keyword evidence="3 7" id="KW-0479">Metal-binding</keyword>
<dbReference type="Gene3D" id="1.10.630.10">
    <property type="entry name" value="Cytochrome P450"/>
    <property type="match status" value="1"/>
</dbReference>
<sequence length="403" mass="44180">MSPTRRSTLPRFDSHDPAVLADPYSVYRRLRAHGPVCRGGTGQWVLTRHADVTACLADPRLGTEYPVEYHRMSVGDGPAVSFFSRILLDRDPPHHTRLRRAMHPAFRPAAVRALSDRIGAMVDDLLEPAFDRGHCDVVEDLAFPLPVSVVCELLGIPAADRELVRPHAVDLARGFGLVVAEPDRAATHAAVTWLRDYIGELAAERLRSPGDDVLSHLLTPASDGGPVDLAEVVDNVVFLFFAGFETTMNLIASGVAALLDAPDQQRLLRKSPDLVPSAVEEFLRFDAPIQAVARLVREPMSLHGHTFRPGRLLVLLLGSANRDERVFADPDRLDVTRSPNPHVSFGGGAHFCLGAALARLEGRIVFDRLARRCRGLVPAGTPQRRRTTSFRSLSRLPVTFLAA</sequence>
<dbReference type="EMBL" id="CM001440">
    <property type="protein sequence ID" value="EHR61673.1"/>
    <property type="molecule type" value="Genomic_DNA"/>
</dbReference>
<keyword evidence="2 7" id="KW-0349">Heme</keyword>
<dbReference type="GO" id="GO:0016705">
    <property type="term" value="F:oxidoreductase activity, acting on paired donors, with incorporation or reduction of molecular oxygen"/>
    <property type="evidence" value="ECO:0007669"/>
    <property type="project" value="InterPro"/>
</dbReference>
<evidence type="ECO:0000256" key="6">
    <source>
        <dbReference type="ARBA" id="ARBA00023033"/>
    </source>
</evidence>
<keyword evidence="6 7" id="KW-0503">Monooxygenase</keyword>
<dbReference type="RefSeq" id="WP_005456993.1">
    <property type="nucleotide sequence ID" value="NZ_CM001440.1"/>
</dbReference>
<keyword evidence="4 7" id="KW-0560">Oxidoreductase</keyword>
<dbReference type="PROSITE" id="PS00086">
    <property type="entry name" value="CYTOCHROME_P450"/>
    <property type="match status" value="1"/>
</dbReference>
<dbReference type="PRINTS" id="PR00359">
    <property type="entry name" value="BP450"/>
</dbReference>
<dbReference type="GO" id="GO:0004497">
    <property type="term" value="F:monooxygenase activity"/>
    <property type="evidence" value="ECO:0007669"/>
    <property type="project" value="UniProtKB-KW"/>
</dbReference>
<dbReference type="PANTHER" id="PTHR46696:SF1">
    <property type="entry name" value="CYTOCHROME P450 YJIB-RELATED"/>
    <property type="match status" value="1"/>
</dbReference>
<evidence type="ECO:0000256" key="3">
    <source>
        <dbReference type="ARBA" id="ARBA00022723"/>
    </source>
</evidence>
<evidence type="ECO:0000256" key="4">
    <source>
        <dbReference type="ARBA" id="ARBA00023002"/>
    </source>
</evidence>
<dbReference type="InterPro" id="IPR017972">
    <property type="entry name" value="Cyt_P450_CS"/>
</dbReference>